<organism evidence="1 2">
    <name type="scientific">Longispora fulva</name>
    <dbReference type="NCBI Taxonomy" id="619741"/>
    <lineage>
        <taxon>Bacteria</taxon>
        <taxon>Bacillati</taxon>
        <taxon>Actinomycetota</taxon>
        <taxon>Actinomycetes</taxon>
        <taxon>Micromonosporales</taxon>
        <taxon>Micromonosporaceae</taxon>
        <taxon>Longispora</taxon>
    </lineage>
</organism>
<dbReference type="EMBL" id="JADOUF010000001">
    <property type="protein sequence ID" value="MBG6135557.1"/>
    <property type="molecule type" value="Genomic_DNA"/>
</dbReference>
<protein>
    <submittedName>
        <fullName evidence="1">Uncharacterized protein</fullName>
    </submittedName>
</protein>
<reference evidence="1" key="1">
    <citation type="submission" date="2020-11" db="EMBL/GenBank/DDBJ databases">
        <title>Sequencing the genomes of 1000 actinobacteria strains.</title>
        <authorList>
            <person name="Klenk H.-P."/>
        </authorList>
    </citation>
    <scope>NUCLEOTIDE SEQUENCE</scope>
    <source>
        <strain evidence="1">DSM 45356</strain>
    </source>
</reference>
<dbReference type="InterPro" id="IPR034660">
    <property type="entry name" value="DinB/YfiT-like"/>
</dbReference>
<accession>A0A8J7KVP7</accession>
<dbReference type="SUPFAM" id="SSF109854">
    <property type="entry name" value="DinB/YfiT-like putative metalloenzymes"/>
    <property type="match status" value="1"/>
</dbReference>
<dbReference type="Gene3D" id="1.20.120.450">
    <property type="entry name" value="dinb family like domain"/>
    <property type="match status" value="1"/>
</dbReference>
<dbReference type="InterPro" id="IPR007061">
    <property type="entry name" value="MST-like"/>
</dbReference>
<dbReference type="RefSeq" id="WP_197002650.1">
    <property type="nucleotide sequence ID" value="NZ_BONS01000002.1"/>
</dbReference>
<sequence length="175" mass="19721">MTWTAPDIERVPRTDMAGGEREMLDDWLRQRRALLLRKCAGLTAEQLKTAAVEPSNLTLLGLVRHMAEVERWWFREKYLHEELPELYLTEEYPDGDFDLVADADAEADHATFLEVTAACDAAVAGCDLDVAVDDAKAPTGKLNLRWVYIHLLEEYAQHTGHADLIRERIDGATGS</sequence>
<keyword evidence="2" id="KW-1185">Reference proteome</keyword>
<dbReference type="Pfam" id="PF04978">
    <property type="entry name" value="MST"/>
    <property type="match status" value="1"/>
</dbReference>
<evidence type="ECO:0000313" key="2">
    <source>
        <dbReference type="Proteomes" id="UP000622552"/>
    </source>
</evidence>
<dbReference type="AlphaFoldDB" id="A0A8J7KVP7"/>
<dbReference type="Proteomes" id="UP000622552">
    <property type="component" value="Unassembled WGS sequence"/>
</dbReference>
<proteinExistence type="predicted"/>
<comment type="caution">
    <text evidence="1">The sequence shown here is derived from an EMBL/GenBank/DDBJ whole genome shotgun (WGS) entry which is preliminary data.</text>
</comment>
<evidence type="ECO:0000313" key="1">
    <source>
        <dbReference type="EMBL" id="MBG6135557.1"/>
    </source>
</evidence>
<gene>
    <name evidence="1" type="ORF">IW245_001751</name>
</gene>
<name>A0A8J7KVP7_9ACTN</name>